<evidence type="ECO:0000256" key="2">
    <source>
        <dbReference type="ARBA" id="ARBA00022729"/>
    </source>
</evidence>
<name>A0ABU8FEM7_9BACI</name>
<comment type="subcellular location">
    <subcellularLocation>
        <location evidence="1">Periplasm</location>
    </subcellularLocation>
</comment>
<dbReference type="EMBL" id="JBAWSX010000003">
    <property type="protein sequence ID" value="MEI4801151.1"/>
    <property type="molecule type" value="Genomic_DNA"/>
</dbReference>
<dbReference type="GO" id="GO:0016829">
    <property type="term" value="F:lyase activity"/>
    <property type="evidence" value="ECO:0007669"/>
    <property type="project" value="UniProtKB-KW"/>
</dbReference>
<organism evidence="7 8">
    <name type="scientific">Bacillus bruguierae</name>
    <dbReference type="NCBI Taxonomy" id="3127667"/>
    <lineage>
        <taxon>Bacteria</taxon>
        <taxon>Bacillati</taxon>
        <taxon>Bacillota</taxon>
        <taxon>Bacilli</taxon>
        <taxon>Bacillales</taxon>
        <taxon>Bacillaceae</taxon>
        <taxon>Bacillus</taxon>
    </lineage>
</organism>
<keyword evidence="2" id="KW-0732">Signal</keyword>
<keyword evidence="8" id="KW-1185">Reference proteome</keyword>
<dbReference type="RefSeq" id="WP_336471923.1">
    <property type="nucleotide sequence ID" value="NZ_JBAWSX010000003.1"/>
</dbReference>
<dbReference type="Gene3D" id="2.70.98.70">
    <property type="match status" value="1"/>
</dbReference>
<dbReference type="SUPFAM" id="SSF48230">
    <property type="entry name" value="Chondroitin AC/alginate lyase"/>
    <property type="match status" value="1"/>
</dbReference>
<proteinExistence type="predicted"/>
<dbReference type="Proteomes" id="UP001372526">
    <property type="component" value="Unassembled WGS sequence"/>
</dbReference>
<evidence type="ECO:0000256" key="3">
    <source>
        <dbReference type="ARBA" id="ARBA00022764"/>
    </source>
</evidence>
<comment type="caution">
    <text evidence="7">The sequence shown here is derived from an EMBL/GenBank/DDBJ whole genome shotgun (WGS) entry which is preliminary data.</text>
</comment>
<feature type="domain" description="Heparin-sulfate lyase N-terminal" evidence="6">
    <location>
        <begin position="160"/>
        <end position="351"/>
    </location>
</feature>
<evidence type="ECO:0000259" key="6">
    <source>
        <dbReference type="Pfam" id="PF16889"/>
    </source>
</evidence>
<dbReference type="InterPro" id="IPR012480">
    <property type="entry name" value="Hepar_II_III_C"/>
</dbReference>
<evidence type="ECO:0000313" key="7">
    <source>
        <dbReference type="EMBL" id="MEI4801151.1"/>
    </source>
</evidence>
<evidence type="ECO:0000313" key="8">
    <source>
        <dbReference type="Proteomes" id="UP001372526"/>
    </source>
</evidence>
<reference evidence="7 8" key="1">
    <citation type="submission" date="2024-01" db="EMBL/GenBank/DDBJ databases">
        <title>Seven novel Bacillus-like species.</title>
        <authorList>
            <person name="Liu G."/>
        </authorList>
    </citation>
    <scope>NUCLEOTIDE SEQUENCE [LARGE SCALE GENOMIC DNA]</scope>
    <source>
        <strain evidence="7 8">FJAT-51639</strain>
    </source>
</reference>
<protein>
    <submittedName>
        <fullName evidence="7">Alginate lyase family protein</fullName>
    </submittedName>
</protein>
<dbReference type="Pfam" id="PF07940">
    <property type="entry name" value="Hepar_II_III_C"/>
    <property type="match status" value="1"/>
</dbReference>
<accession>A0ABU8FEM7</accession>
<dbReference type="PANTHER" id="PTHR39210:SF1">
    <property type="entry name" value="HEPARIN-SULFATE LYASE"/>
    <property type="match status" value="1"/>
</dbReference>
<sequence length="739" mass="86336">MSYYVKKVKELTPKEIVGKITRKIKQKVLKRTEALKDSGASTYSQTLNTYEIERILSDSIVHDFSKMEILQTKELSTLYLNHSFDLLGSGWINIKYNMICNGIEEFKYKAPIVDVSEDISCLINKKNKLYSKKIRNMITSNYSPIDWRLDFKSGYCWDSKLHYSQIRYGQDLGADIKVPWELSRMQHLVQYVWAYMLANQGKEDFKEPEIYVAEFQDEVLDFISMNPPKFGVNWVCAMDVAIRAANWLLVYDLFRAQGVTFTEEFEKVFSLSIYDHGKFIYNHLERNGEVRNNHYYSNIVGLFFIAAYLPITEETKEWLCFAFQESIQEMHAQFYDEGANFEHSTAYHRLSGELALYVTALGYALPEHKKNILKNYNVEQHNIICKKKGFNLNASCFWKITDRKIFPDWYIDRLEKIAEFTVAITKPNKEIIQFGDNDSGRFFKVQPIYQLLSVKKAKEVYLNLQNYSARDDENYWDENFLDHRYLVAGINAFFERDDFDRYVEVPSIENKIIKGLIKGNFNKKDKNNQQVMINNVLIKSLNKEDEERIQSLRKQSQFVEYVYPSNSNLVENLKVVSYPNFGVYIYSSKNLYLAIKCGPLGSNGKGSHDHNDQLSLELVIDGKEIIKDPGTYLYTAIPEKRNVFRSTNAHFTIQINNKEQNEYYQGLPGLFMLKESTKSECLELSSIRFMGCHNGFGTKVYRVIDIMSDRIVISDYGSNQRIAHFNYYSNGYGRIIKLK</sequence>
<evidence type="ECO:0000259" key="5">
    <source>
        <dbReference type="Pfam" id="PF07940"/>
    </source>
</evidence>
<dbReference type="PANTHER" id="PTHR39210">
    <property type="entry name" value="HEPARIN-SULFATE LYASE"/>
    <property type="match status" value="1"/>
</dbReference>
<feature type="domain" description="Heparinase II/III-like C-terminal" evidence="5">
    <location>
        <begin position="575"/>
        <end position="705"/>
    </location>
</feature>
<keyword evidence="4 7" id="KW-0456">Lyase</keyword>
<dbReference type="InterPro" id="IPR031680">
    <property type="entry name" value="Hepar_II_III_N"/>
</dbReference>
<dbReference type="Gene3D" id="1.50.10.100">
    <property type="entry name" value="Chondroitin AC/alginate lyase"/>
    <property type="match status" value="1"/>
</dbReference>
<dbReference type="Pfam" id="PF16889">
    <property type="entry name" value="Hepar_II_III_N"/>
    <property type="match status" value="1"/>
</dbReference>
<gene>
    <name evidence="7" type="ORF">WAZ07_07370</name>
</gene>
<evidence type="ECO:0000256" key="1">
    <source>
        <dbReference type="ARBA" id="ARBA00004418"/>
    </source>
</evidence>
<keyword evidence="3" id="KW-0574">Periplasm</keyword>
<evidence type="ECO:0000256" key="4">
    <source>
        <dbReference type="ARBA" id="ARBA00023239"/>
    </source>
</evidence>
<dbReference type="InterPro" id="IPR008929">
    <property type="entry name" value="Chondroitin_lyas"/>
</dbReference>